<dbReference type="GO" id="GO:0016020">
    <property type="term" value="C:membrane"/>
    <property type="evidence" value="ECO:0007669"/>
    <property type="project" value="UniProtKB-SubCell"/>
</dbReference>
<protein>
    <recommendedName>
        <fullName evidence="8">Rhodopsin domain-containing protein</fullName>
    </recommendedName>
</protein>
<dbReference type="EMBL" id="SKBN01000301">
    <property type="protein sequence ID" value="TGJ79274.1"/>
    <property type="molecule type" value="Genomic_DNA"/>
</dbReference>
<dbReference type="PANTHER" id="PTHR33048">
    <property type="entry name" value="PTH11-LIKE INTEGRAL MEMBRANE PROTEIN (AFU_ORTHOLOGUE AFUA_5G11245)"/>
    <property type="match status" value="1"/>
</dbReference>
<feature type="compositionally biased region" description="Polar residues" evidence="6">
    <location>
        <begin position="347"/>
        <end position="369"/>
    </location>
</feature>
<evidence type="ECO:0000256" key="4">
    <source>
        <dbReference type="ARBA" id="ARBA00023136"/>
    </source>
</evidence>
<comment type="subcellular location">
    <subcellularLocation>
        <location evidence="1">Membrane</location>
        <topology evidence="1">Multi-pass membrane protein</topology>
    </subcellularLocation>
</comment>
<feature type="domain" description="Rhodopsin" evidence="8">
    <location>
        <begin position="23"/>
        <end position="257"/>
    </location>
</feature>
<reference evidence="9 10" key="1">
    <citation type="submission" date="2019-03" db="EMBL/GenBank/DDBJ databases">
        <title>Draft genome sequence of Xylaria hypoxylon DSM 108379, a ubiquitous saprotrophic-parasitic fungi on hardwood.</title>
        <authorList>
            <person name="Buettner E."/>
            <person name="Leonhardt S."/>
            <person name="Gebauer A.M."/>
            <person name="Liers C."/>
            <person name="Hofrichter M."/>
            <person name="Kellner H."/>
        </authorList>
    </citation>
    <scope>NUCLEOTIDE SEQUENCE [LARGE SCALE GENOMIC DNA]</scope>
    <source>
        <strain evidence="9 10">DSM 108379</strain>
    </source>
</reference>
<keyword evidence="4 7" id="KW-0472">Membrane</keyword>
<evidence type="ECO:0000256" key="6">
    <source>
        <dbReference type="SAM" id="MobiDB-lite"/>
    </source>
</evidence>
<dbReference type="PANTHER" id="PTHR33048:SF47">
    <property type="entry name" value="INTEGRAL MEMBRANE PROTEIN-RELATED"/>
    <property type="match status" value="1"/>
</dbReference>
<evidence type="ECO:0000256" key="7">
    <source>
        <dbReference type="SAM" id="Phobius"/>
    </source>
</evidence>
<keyword evidence="10" id="KW-1185">Reference proteome</keyword>
<feature type="transmembrane region" description="Helical" evidence="7">
    <location>
        <begin position="117"/>
        <end position="135"/>
    </location>
</feature>
<feature type="region of interest" description="Disordered" evidence="6">
    <location>
        <begin position="319"/>
        <end position="369"/>
    </location>
</feature>
<comment type="caution">
    <text evidence="9">The sequence shown here is derived from an EMBL/GenBank/DDBJ whole genome shotgun (WGS) entry which is preliminary data.</text>
</comment>
<keyword evidence="2 7" id="KW-0812">Transmembrane</keyword>
<comment type="similarity">
    <text evidence="5">Belongs to the SAT4 family.</text>
</comment>
<evidence type="ECO:0000313" key="9">
    <source>
        <dbReference type="EMBL" id="TGJ79274.1"/>
    </source>
</evidence>
<dbReference type="AlphaFoldDB" id="A0A4Z0Y641"/>
<feature type="transmembrane region" description="Helical" evidence="7">
    <location>
        <begin position="6"/>
        <end position="26"/>
    </location>
</feature>
<evidence type="ECO:0000256" key="2">
    <source>
        <dbReference type="ARBA" id="ARBA00022692"/>
    </source>
</evidence>
<feature type="transmembrane region" description="Helical" evidence="7">
    <location>
        <begin position="38"/>
        <end position="59"/>
    </location>
</feature>
<proteinExistence type="inferred from homology"/>
<evidence type="ECO:0000259" key="8">
    <source>
        <dbReference type="Pfam" id="PF20684"/>
    </source>
</evidence>
<accession>A0A4Z0Y641</accession>
<dbReference type="OrthoDB" id="2496787at2759"/>
<organism evidence="9 10">
    <name type="scientific">Xylaria hypoxylon</name>
    <dbReference type="NCBI Taxonomy" id="37992"/>
    <lineage>
        <taxon>Eukaryota</taxon>
        <taxon>Fungi</taxon>
        <taxon>Dikarya</taxon>
        <taxon>Ascomycota</taxon>
        <taxon>Pezizomycotina</taxon>
        <taxon>Sordariomycetes</taxon>
        <taxon>Xylariomycetidae</taxon>
        <taxon>Xylariales</taxon>
        <taxon>Xylariaceae</taxon>
        <taxon>Xylaria</taxon>
    </lineage>
</organism>
<evidence type="ECO:0000256" key="3">
    <source>
        <dbReference type="ARBA" id="ARBA00022989"/>
    </source>
</evidence>
<evidence type="ECO:0000313" key="10">
    <source>
        <dbReference type="Proteomes" id="UP000297716"/>
    </source>
</evidence>
<keyword evidence="3 7" id="KW-1133">Transmembrane helix</keyword>
<evidence type="ECO:0000256" key="1">
    <source>
        <dbReference type="ARBA" id="ARBA00004141"/>
    </source>
</evidence>
<dbReference type="InterPro" id="IPR049326">
    <property type="entry name" value="Rhodopsin_dom_fungi"/>
</dbReference>
<gene>
    <name evidence="9" type="ORF">E0Z10_g9485</name>
</gene>
<name>A0A4Z0Y641_9PEZI</name>
<feature type="transmembrane region" description="Helical" evidence="7">
    <location>
        <begin position="79"/>
        <end position="97"/>
    </location>
</feature>
<dbReference type="Proteomes" id="UP000297716">
    <property type="component" value="Unassembled WGS sequence"/>
</dbReference>
<feature type="transmembrane region" description="Helical" evidence="7">
    <location>
        <begin position="155"/>
        <end position="183"/>
    </location>
</feature>
<evidence type="ECO:0000256" key="5">
    <source>
        <dbReference type="ARBA" id="ARBA00038359"/>
    </source>
</evidence>
<sequence length="369" mass="40875">MDPNVVTVLSVSLAISSLFLLIRGLAKGVYLKKFQVEDVVIVPAYIFFVAFSVYIYRIAATTGFFVHAWDIRFGDLAEFYHNFFYVTNFYLATMIFLKSAILLEWIRLFVPGKTRNVFFWTCHTVAILNALYYTANIIVENVSCTPKAYWWDKSLTGHCLNGTVLALTSATVNLAFDIIILILPQRVIWNLNMSTSRRLGKLIHFSEYSAVVLAAVRLSSAVTYIKGADYTYNLAPQTAEMTAGILVFTIPATPKPLAYVVQRATSSAEKLVGSRRGNSGSGESGRFFSSRKKSYASFEQPIEEQGLVVKLGRLRSLSSKGSFPNGHGRETAPPQPDVAGKGEAGISHTTHFTNTQSFVPNNMNGNSRP</sequence>
<dbReference type="InterPro" id="IPR052337">
    <property type="entry name" value="SAT4-like"/>
</dbReference>
<dbReference type="Pfam" id="PF20684">
    <property type="entry name" value="Fung_rhodopsin"/>
    <property type="match status" value="1"/>
</dbReference>